<dbReference type="InterPro" id="IPR036281">
    <property type="entry name" value="SinR/SinI_dimer_dom_sf"/>
</dbReference>
<reference evidence="2 3" key="1">
    <citation type="submission" date="2021-03" db="EMBL/GenBank/DDBJ databases">
        <title>Genomic Encyclopedia of Type Strains, Phase IV (KMG-IV): sequencing the most valuable type-strain genomes for metagenomic binning, comparative biology and taxonomic classification.</title>
        <authorList>
            <person name="Goeker M."/>
        </authorList>
    </citation>
    <scope>NUCLEOTIDE SEQUENCE [LARGE SCALE GENOMIC DNA]</scope>
    <source>
        <strain evidence="2 3">DSM 26675</strain>
    </source>
</reference>
<evidence type="ECO:0000313" key="3">
    <source>
        <dbReference type="Proteomes" id="UP001519293"/>
    </source>
</evidence>
<gene>
    <name evidence="2" type="ORF">J2Z40_002642</name>
</gene>
<dbReference type="EMBL" id="JAGIKZ010000015">
    <property type="protein sequence ID" value="MBP2242069.1"/>
    <property type="molecule type" value="Genomic_DNA"/>
</dbReference>
<dbReference type="SUPFAM" id="SSF47406">
    <property type="entry name" value="SinR repressor dimerisation domain-like"/>
    <property type="match status" value="1"/>
</dbReference>
<dbReference type="RefSeq" id="WP_066398588.1">
    <property type="nucleotide sequence ID" value="NZ_JAGIKZ010000015.1"/>
</dbReference>
<organism evidence="2 3">
    <name type="scientific">Cytobacillus eiseniae</name>
    <dbReference type="NCBI Taxonomy" id="762947"/>
    <lineage>
        <taxon>Bacteria</taxon>
        <taxon>Bacillati</taxon>
        <taxon>Bacillota</taxon>
        <taxon>Bacilli</taxon>
        <taxon>Bacillales</taxon>
        <taxon>Bacillaceae</taxon>
        <taxon>Cytobacillus</taxon>
    </lineage>
</organism>
<protein>
    <recommendedName>
        <fullName evidence="1">Sin domain-containing protein</fullName>
    </recommendedName>
</protein>
<sequence>MLDQEWVKLMKEAQQLGLSKEDVRLFFQKRNVSSLIERNQLSKAPIHRSEEVYAQSLSFCDFQETI</sequence>
<comment type="caution">
    <text evidence="2">The sequence shown here is derived from an EMBL/GenBank/DDBJ whole genome shotgun (WGS) entry which is preliminary data.</text>
</comment>
<dbReference type="PROSITE" id="PS51500">
    <property type="entry name" value="SIN"/>
    <property type="match status" value="1"/>
</dbReference>
<accession>A0ABS4RIF1</accession>
<name>A0ABS4RIF1_9BACI</name>
<evidence type="ECO:0000259" key="1">
    <source>
        <dbReference type="PROSITE" id="PS51500"/>
    </source>
</evidence>
<dbReference type="Pfam" id="PF08671">
    <property type="entry name" value="SinI"/>
    <property type="match status" value="1"/>
</dbReference>
<evidence type="ECO:0000313" key="2">
    <source>
        <dbReference type="EMBL" id="MBP2242069.1"/>
    </source>
</evidence>
<proteinExistence type="predicted"/>
<feature type="domain" description="Sin" evidence="1">
    <location>
        <begin position="1"/>
        <end position="31"/>
    </location>
</feature>
<dbReference type="InterPro" id="IPR010981">
    <property type="entry name" value="SinR/SinI_dimer_dom"/>
</dbReference>
<keyword evidence="3" id="KW-1185">Reference proteome</keyword>
<dbReference type="Proteomes" id="UP001519293">
    <property type="component" value="Unassembled WGS sequence"/>
</dbReference>